<keyword evidence="5 11" id="KW-0547">Nucleotide-binding</keyword>
<dbReference type="PANTHER" id="PTHR30042">
    <property type="entry name" value="POTASSIUM-TRANSPORTING ATPASE C CHAIN"/>
    <property type="match status" value="1"/>
</dbReference>
<keyword evidence="6 11" id="KW-0067">ATP-binding</keyword>
<dbReference type="Proteomes" id="UP001500851">
    <property type="component" value="Unassembled WGS sequence"/>
</dbReference>
<dbReference type="HAMAP" id="MF_00276">
    <property type="entry name" value="KdpC"/>
    <property type="match status" value="1"/>
</dbReference>
<proteinExistence type="inferred from homology"/>
<evidence type="ECO:0000256" key="10">
    <source>
        <dbReference type="ARBA" id="ARBA00023136"/>
    </source>
</evidence>
<keyword evidence="7 11" id="KW-0630">Potassium</keyword>
<name>A0ABP4XTI2_9MICO</name>
<keyword evidence="3 11" id="KW-0633">Potassium transport</keyword>
<keyword evidence="14" id="KW-1185">Reference proteome</keyword>
<evidence type="ECO:0000256" key="5">
    <source>
        <dbReference type="ARBA" id="ARBA00022741"/>
    </source>
</evidence>
<dbReference type="NCBIfam" id="TIGR00681">
    <property type="entry name" value="kdpC"/>
    <property type="match status" value="1"/>
</dbReference>
<comment type="subunit">
    <text evidence="11">The system is composed of three essential subunits: KdpA, KdpB and KdpC.</text>
</comment>
<keyword evidence="2 11" id="KW-1003">Cell membrane</keyword>
<dbReference type="NCBIfam" id="NF001454">
    <property type="entry name" value="PRK00315.1"/>
    <property type="match status" value="1"/>
</dbReference>
<dbReference type="PIRSF" id="PIRSF001296">
    <property type="entry name" value="K_ATPase_KdpC"/>
    <property type="match status" value="1"/>
</dbReference>
<protein>
    <recommendedName>
        <fullName evidence="11">Potassium-transporting ATPase KdpC subunit</fullName>
    </recommendedName>
    <alternativeName>
        <fullName evidence="11">ATP phosphohydrolase [potassium-transporting] C chain</fullName>
    </alternativeName>
    <alternativeName>
        <fullName evidence="11">Potassium-binding and translocating subunit C</fullName>
    </alternativeName>
    <alternativeName>
        <fullName evidence="11">Potassium-translocating ATPase C chain</fullName>
    </alternativeName>
</protein>
<evidence type="ECO:0000256" key="7">
    <source>
        <dbReference type="ARBA" id="ARBA00022958"/>
    </source>
</evidence>
<dbReference type="Pfam" id="PF02669">
    <property type="entry name" value="KdpC"/>
    <property type="match status" value="1"/>
</dbReference>
<evidence type="ECO:0000256" key="8">
    <source>
        <dbReference type="ARBA" id="ARBA00022989"/>
    </source>
</evidence>
<evidence type="ECO:0000256" key="12">
    <source>
        <dbReference type="SAM" id="MobiDB-lite"/>
    </source>
</evidence>
<organism evidence="13 14">
    <name type="scientific">Leucobacter iarius</name>
    <dbReference type="NCBI Taxonomy" id="333963"/>
    <lineage>
        <taxon>Bacteria</taxon>
        <taxon>Bacillati</taxon>
        <taxon>Actinomycetota</taxon>
        <taxon>Actinomycetes</taxon>
        <taxon>Micrococcales</taxon>
        <taxon>Microbacteriaceae</taxon>
        <taxon>Leucobacter</taxon>
    </lineage>
</organism>
<dbReference type="InterPro" id="IPR003820">
    <property type="entry name" value="KdpC"/>
</dbReference>
<keyword evidence="1 11" id="KW-0813">Transport</keyword>
<dbReference type="RefSeq" id="WP_344032476.1">
    <property type="nucleotide sequence ID" value="NZ_BAAAOB010000003.1"/>
</dbReference>
<comment type="function">
    <text evidence="11">Part of the high-affinity ATP-driven potassium transport (or Kdp) system, which catalyzes the hydrolysis of ATP coupled with the electrogenic transport of potassium into the cytoplasm. This subunit acts as a catalytic chaperone that increases the ATP-binding affinity of the ATP-hydrolyzing subunit KdpB by the formation of a transient KdpB/KdpC/ATP ternary complex.</text>
</comment>
<evidence type="ECO:0000256" key="3">
    <source>
        <dbReference type="ARBA" id="ARBA00022538"/>
    </source>
</evidence>
<keyword evidence="10 11" id="KW-0472">Membrane</keyword>
<comment type="subcellular location">
    <subcellularLocation>
        <location evidence="11">Cell membrane</location>
        <topology evidence="11">Single-pass membrane protein</topology>
    </subcellularLocation>
</comment>
<feature type="region of interest" description="Disordered" evidence="12">
    <location>
        <begin position="85"/>
        <end position="104"/>
    </location>
</feature>
<evidence type="ECO:0000313" key="13">
    <source>
        <dbReference type="EMBL" id="GAA1793972.1"/>
    </source>
</evidence>
<evidence type="ECO:0000256" key="9">
    <source>
        <dbReference type="ARBA" id="ARBA00023065"/>
    </source>
</evidence>
<keyword evidence="4 11" id="KW-0812">Transmembrane</keyword>
<accession>A0ABP4XTI2</accession>
<keyword evidence="9 11" id="KW-0406">Ion transport</keyword>
<comment type="caution">
    <text evidence="13">The sequence shown here is derived from an EMBL/GenBank/DDBJ whole genome shotgun (WGS) entry which is preliminary data.</text>
</comment>
<evidence type="ECO:0000313" key="14">
    <source>
        <dbReference type="Proteomes" id="UP001500851"/>
    </source>
</evidence>
<evidence type="ECO:0000256" key="1">
    <source>
        <dbReference type="ARBA" id="ARBA00022448"/>
    </source>
</evidence>
<feature type="transmembrane region" description="Helical" evidence="11">
    <location>
        <begin position="12"/>
        <end position="33"/>
    </location>
</feature>
<comment type="similarity">
    <text evidence="11">Belongs to the KdpC family.</text>
</comment>
<keyword evidence="8 11" id="KW-1133">Transmembrane helix</keyword>
<dbReference type="PANTHER" id="PTHR30042:SF2">
    <property type="entry name" value="POTASSIUM-TRANSPORTING ATPASE KDPC SUBUNIT"/>
    <property type="match status" value="1"/>
</dbReference>
<reference evidence="14" key="1">
    <citation type="journal article" date="2019" name="Int. J. Syst. Evol. Microbiol.">
        <title>The Global Catalogue of Microorganisms (GCM) 10K type strain sequencing project: providing services to taxonomists for standard genome sequencing and annotation.</title>
        <authorList>
            <consortium name="The Broad Institute Genomics Platform"/>
            <consortium name="The Broad Institute Genome Sequencing Center for Infectious Disease"/>
            <person name="Wu L."/>
            <person name="Ma J."/>
        </authorList>
    </citation>
    <scope>NUCLEOTIDE SEQUENCE [LARGE SCALE GENOMIC DNA]</scope>
    <source>
        <strain evidence="14">JCM 14736</strain>
    </source>
</reference>
<evidence type="ECO:0000256" key="6">
    <source>
        <dbReference type="ARBA" id="ARBA00022840"/>
    </source>
</evidence>
<evidence type="ECO:0000256" key="4">
    <source>
        <dbReference type="ARBA" id="ARBA00022692"/>
    </source>
</evidence>
<sequence length="205" mass="21714">MPRPINRAARGTWIALRLMLIFTVLLGIAYPLLVTGIGQLAFPWQANGSPVRAADGRLVGSALLGQSFSDADGKPLRQYFQPRPSAAGKGYDAAQSGGSNFGPESPELVQQIGERKVQVAEFNGVPESRVPVDAVTASGSGLDPNISPAYAQLQVRRVAEACGMPQAEVERLVARHTSGPDLGFIGETRVNVVELNLALDEAARP</sequence>
<evidence type="ECO:0000256" key="2">
    <source>
        <dbReference type="ARBA" id="ARBA00022475"/>
    </source>
</evidence>
<dbReference type="EMBL" id="BAAAOB010000003">
    <property type="protein sequence ID" value="GAA1793972.1"/>
    <property type="molecule type" value="Genomic_DNA"/>
</dbReference>
<gene>
    <name evidence="13" type="primary">kdpC_1</name>
    <name evidence="11" type="synonym">kdpC</name>
    <name evidence="13" type="ORF">GCM10009768_23640</name>
</gene>
<evidence type="ECO:0000256" key="11">
    <source>
        <dbReference type="HAMAP-Rule" id="MF_00276"/>
    </source>
</evidence>